<sequence>MIKDLVVLVADKNMEYTIKGLLTRPQSLGIRQLTYDCFVHPENDPGCLLRGHDFLRSIASNYTHALVMLDHKGCGRERLSRKQLEKQIEERLRQSGWGDRAIAIVISPELEIWVWSNSPHVDRIIGWAGRETDLRSWLVQEGFSEDRKGKPNRPKEAFERALKLTGKARSSSLYYQLAISVSLESCINPAFVKLKATLKKWFSTE</sequence>
<dbReference type="RefSeq" id="WP_071520602.1">
    <property type="nucleotide sequence ID" value="NZ_MIHH01000003.1"/>
</dbReference>
<protein>
    <recommendedName>
        <fullName evidence="3">DUF4276 domain-containing protein</fullName>
    </recommendedName>
</protein>
<dbReference type="InterPro" id="IPR059210">
    <property type="entry name" value="MADS4-like"/>
</dbReference>
<dbReference type="EMBL" id="MIHH01000003">
    <property type="protein sequence ID" value="OIQ09526.1"/>
    <property type="molecule type" value="Genomic_DNA"/>
</dbReference>
<evidence type="ECO:0000313" key="1">
    <source>
        <dbReference type="EMBL" id="OIQ09526.1"/>
    </source>
</evidence>
<organism evidence="1 2">
    <name type="scientific">Neomoorella thermoacetica</name>
    <name type="common">Clostridium thermoaceticum</name>
    <dbReference type="NCBI Taxonomy" id="1525"/>
    <lineage>
        <taxon>Bacteria</taxon>
        <taxon>Bacillati</taxon>
        <taxon>Bacillota</taxon>
        <taxon>Clostridia</taxon>
        <taxon>Neomoorellales</taxon>
        <taxon>Neomoorellaceae</taxon>
        <taxon>Neomoorella</taxon>
    </lineage>
</organism>
<reference evidence="1 2" key="1">
    <citation type="submission" date="2016-08" db="EMBL/GenBank/DDBJ databases">
        <title>Genome-based comparison of Moorella thermoacetic strains.</title>
        <authorList>
            <person name="Poehlein A."/>
            <person name="Bengelsdorf F.R."/>
            <person name="Esser C."/>
            <person name="Duerre P."/>
            <person name="Daniel R."/>
        </authorList>
    </citation>
    <scope>NUCLEOTIDE SEQUENCE [LARGE SCALE GENOMIC DNA]</scope>
    <source>
        <strain evidence="1 2">DSM 11768</strain>
    </source>
</reference>
<evidence type="ECO:0008006" key="3">
    <source>
        <dbReference type="Google" id="ProtNLM"/>
    </source>
</evidence>
<dbReference type="AlphaFoldDB" id="A0A1J5JJ20"/>
<accession>A0A1J5JJ20</accession>
<evidence type="ECO:0000313" key="2">
    <source>
        <dbReference type="Proteomes" id="UP000182743"/>
    </source>
</evidence>
<gene>
    <name evidence="1" type="ORF">MOOR_09110</name>
</gene>
<dbReference type="NCBIfam" id="NF047734">
    <property type="entry name" value="antiphage_MADS4"/>
    <property type="match status" value="1"/>
</dbReference>
<proteinExistence type="predicted"/>
<name>A0A1J5JJ20_NEOTH</name>
<comment type="caution">
    <text evidence="1">The sequence shown here is derived from an EMBL/GenBank/DDBJ whole genome shotgun (WGS) entry which is preliminary data.</text>
</comment>
<dbReference type="Proteomes" id="UP000182743">
    <property type="component" value="Unassembled WGS sequence"/>
</dbReference>